<dbReference type="PANTHER" id="PTHR41247">
    <property type="entry name" value="HTH-TYPE TRANSCRIPTIONAL REPRESSOR YCNK"/>
    <property type="match status" value="1"/>
</dbReference>
<dbReference type="EMBL" id="QQOH01000005">
    <property type="protein sequence ID" value="RDE18279.1"/>
    <property type="molecule type" value="Genomic_DNA"/>
</dbReference>
<protein>
    <submittedName>
        <fullName evidence="2">Nitrous oxide reductase accessory protein NosL</fullName>
    </submittedName>
</protein>
<dbReference type="InterPro" id="IPR008719">
    <property type="entry name" value="N2O_reductase_NosL"/>
</dbReference>
<organism evidence="2 3">
    <name type="scientific">Motiliproteus coralliicola</name>
    <dbReference type="NCBI Taxonomy" id="2283196"/>
    <lineage>
        <taxon>Bacteria</taxon>
        <taxon>Pseudomonadati</taxon>
        <taxon>Pseudomonadota</taxon>
        <taxon>Gammaproteobacteria</taxon>
        <taxon>Oceanospirillales</taxon>
        <taxon>Oceanospirillaceae</taxon>
        <taxon>Motiliproteus</taxon>
    </lineage>
</organism>
<evidence type="ECO:0000313" key="2">
    <source>
        <dbReference type="EMBL" id="RDE18279.1"/>
    </source>
</evidence>
<dbReference type="Gene3D" id="3.30.70.2050">
    <property type="match status" value="1"/>
</dbReference>
<dbReference type="SUPFAM" id="SSF160387">
    <property type="entry name" value="NosL/MerB-like"/>
    <property type="match status" value="1"/>
</dbReference>
<keyword evidence="1" id="KW-0732">Signal</keyword>
<proteinExistence type="predicted"/>
<name>A0A369WAT7_9GAMM</name>
<dbReference type="RefSeq" id="WP_114696855.1">
    <property type="nucleotide sequence ID" value="NZ_QQOH01000005.1"/>
</dbReference>
<feature type="signal peptide" evidence="1">
    <location>
        <begin position="1"/>
        <end position="17"/>
    </location>
</feature>
<comment type="caution">
    <text evidence="2">The sequence shown here is derived from an EMBL/GenBank/DDBJ whole genome shotgun (WGS) entry which is preliminary data.</text>
</comment>
<keyword evidence="3" id="KW-1185">Reference proteome</keyword>
<dbReference type="PANTHER" id="PTHR41247:SF1">
    <property type="entry name" value="HTH-TYPE TRANSCRIPTIONAL REPRESSOR YCNK"/>
    <property type="match status" value="1"/>
</dbReference>
<dbReference type="AlphaFoldDB" id="A0A369WAT7"/>
<evidence type="ECO:0000256" key="1">
    <source>
        <dbReference type="SAM" id="SignalP"/>
    </source>
</evidence>
<accession>A0A369WAT7</accession>
<reference evidence="2 3" key="1">
    <citation type="submission" date="2018-07" db="EMBL/GenBank/DDBJ databases">
        <title>Motiliproteus coralliicola sp. nov., a bacterium isolated from Coral.</title>
        <authorList>
            <person name="Wang G."/>
        </authorList>
    </citation>
    <scope>NUCLEOTIDE SEQUENCE [LARGE SCALE GENOMIC DNA]</scope>
    <source>
        <strain evidence="2 3">C34</strain>
    </source>
</reference>
<dbReference type="OrthoDB" id="982633at2"/>
<gene>
    <name evidence="2" type="ORF">DV711_16585</name>
</gene>
<sequence length="167" mass="18520">MSPRLLVLLLTALLGLAGCQEDTPETLAAQKAIAIESGEECHLCGMIISNYPGPKGQLYERGDTRTHKFCSTRDMFAFLLDPEHKHNIQSAFVHDMAVSHWDHPDEETYIDARTAWYVVGSSKKGAMGPTLASFSDEKTAKAFMKMNGGDLYTFDQLNLDLLSQMGF</sequence>
<dbReference type="Proteomes" id="UP000253769">
    <property type="component" value="Unassembled WGS sequence"/>
</dbReference>
<feature type="chain" id="PRO_5016769160" evidence="1">
    <location>
        <begin position="18"/>
        <end position="167"/>
    </location>
</feature>
<dbReference type="Gene3D" id="3.30.70.2060">
    <property type="match status" value="1"/>
</dbReference>
<dbReference type="Pfam" id="PF05573">
    <property type="entry name" value="NosL"/>
    <property type="match status" value="1"/>
</dbReference>
<dbReference type="PROSITE" id="PS51257">
    <property type="entry name" value="PROKAR_LIPOPROTEIN"/>
    <property type="match status" value="1"/>
</dbReference>
<evidence type="ECO:0000313" key="3">
    <source>
        <dbReference type="Proteomes" id="UP000253769"/>
    </source>
</evidence>